<dbReference type="Proteomes" id="UP000182894">
    <property type="component" value="Unassembled WGS sequence"/>
</dbReference>
<feature type="transmembrane region" description="Helical" evidence="1">
    <location>
        <begin position="392"/>
        <end position="410"/>
    </location>
</feature>
<dbReference type="RefSeq" id="WP_074750349.1">
    <property type="nucleotide sequence ID" value="NZ_FNCO01000002.1"/>
</dbReference>
<reference evidence="4" key="1">
    <citation type="submission" date="2016-10" db="EMBL/GenBank/DDBJ databases">
        <authorList>
            <person name="Varghese N."/>
            <person name="Submissions S."/>
        </authorList>
    </citation>
    <scope>NUCLEOTIDE SEQUENCE [LARGE SCALE GENOMIC DNA]</scope>
    <source>
        <strain evidence="4">ATCC 700689</strain>
    </source>
</reference>
<proteinExistence type="predicted"/>
<feature type="transmembrane region" description="Helical" evidence="1">
    <location>
        <begin position="314"/>
        <end position="332"/>
    </location>
</feature>
<organism evidence="3 4">
    <name type="scientific">Pseudomonas abietaniphila</name>
    <dbReference type="NCBI Taxonomy" id="89065"/>
    <lineage>
        <taxon>Bacteria</taxon>
        <taxon>Pseudomonadati</taxon>
        <taxon>Pseudomonadota</taxon>
        <taxon>Gammaproteobacteria</taxon>
        <taxon>Pseudomonadales</taxon>
        <taxon>Pseudomonadaceae</taxon>
        <taxon>Pseudomonas</taxon>
    </lineage>
</organism>
<dbReference type="OrthoDB" id="9154073at2"/>
<evidence type="ECO:0000256" key="1">
    <source>
        <dbReference type="SAM" id="Phobius"/>
    </source>
</evidence>
<protein>
    <submittedName>
        <fullName evidence="3">Uncharacterized protein</fullName>
    </submittedName>
</protein>
<evidence type="ECO:0000313" key="3">
    <source>
        <dbReference type="EMBL" id="SDG42282.1"/>
    </source>
</evidence>
<evidence type="ECO:0000313" key="4">
    <source>
        <dbReference type="Proteomes" id="UP000182894"/>
    </source>
</evidence>
<feature type="chain" id="PRO_5010314395" evidence="2">
    <location>
        <begin position="20"/>
        <end position="443"/>
    </location>
</feature>
<name>A0A1G7U3T0_9PSED</name>
<keyword evidence="2" id="KW-0732">Signal</keyword>
<dbReference type="EMBL" id="FNCO01000002">
    <property type="protein sequence ID" value="SDG42282.1"/>
    <property type="molecule type" value="Genomic_DNA"/>
</dbReference>
<feature type="signal peptide" evidence="2">
    <location>
        <begin position="1"/>
        <end position="19"/>
    </location>
</feature>
<sequence>MMKKLWGLMGALLALNLFAAGAAATETPQLATKCIVVRDSGLFESRLADKKNATLKTGESNRDPACATLGSDARPLVGTGDLVIAVDKAAFTALQTSQEALNGAFVLYLNGVPLPDDAVLIASETVDQYVQLRFRIRQGPETQRLWSMLYADGALFAPTDLYAALGWQSSNDAALAMIPSRGQATSVSITTGARLALALLLVVLAIAAIVYVGRATDTLRDEPDSTIPPWWKEARKLRTRLAQFPDDTTRNQYLKEYPGYDGTDVLRYDDLASKALAGEPVEAADVDATCFGLALRKPDWKPVRASFSLSRTQMALWFTFAVATGLFLWLLYGDLRRIDGSLLVLLGISIGTAGLSWITDRNAPSGRSYVPSRGFWYDLLTGFDERKQLHRYQAVVVNILLLVVGIFHVQQQLSYPVFDPTWLIFLGISGTAYGVGKQVLESR</sequence>
<feature type="transmembrane region" description="Helical" evidence="1">
    <location>
        <begin position="422"/>
        <end position="440"/>
    </location>
</feature>
<keyword evidence="4" id="KW-1185">Reference proteome</keyword>
<dbReference type="STRING" id="89065.SAMN05216605_10245"/>
<gene>
    <name evidence="3" type="ORF">SAMN05216605_10245</name>
</gene>
<keyword evidence="1" id="KW-0472">Membrane</keyword>
<dbReference type="AlphaFoldDB" id="A0A1G7U3T0"/>
<evidence type="ECO:0000256" key="2">
    <source>
        <dbReference type="SAM" id="SignalP"/>
    </source>
</evidence>
<keyword evidence="1" id="KW-1133">Transmembrane helix</keyword>
<keyword evidence="1" id="KW-0812">Transmembrane</keyword>
<accession>A0A1G7U3T0</accession>
<feature type="transmembrane region" description="Helical" evidence="1">
    <location>
        <begin position="195"/>
        <end position="213"/>
    </location>
</feature>
<feature type="transmembrane region" description="Helical" evidence="1">
    <location>
        <begin position="338"/>
        <end position="358"/>
    </location>
</feature>